<dbReference type="SUPFAM" id="SSF53474">
    <property type="entry name" value="alpha/beta-Hydrolases"/>
    <property type="match status" value="1"/>
</dbReference>
<evidence type="ECO:0000256" key="1">
    <source>
        <dbReference type="ARBA" id="ARBA00010088"/>
    </source>
</evidence>
<proteinExistence type="inferred from homology"/>
<gene>
    <name evidence="5" type="ORF">B0H17DRAFT_1157025</name>
</gene>
<dbReference type="Proteomes" id="UP001221757">
    <property type="component" value="Unassembled WGS sequence"/>
</dbReference>
<name>A0AAD7M7D0_MYCRO</name>
<feature type="active site" description="Nucleophile" evidence="3">
    <location>
        <position position="198"/>
    </location>
</feature>
<keyword evidence="2 5" id="KW-0378">Hydrolase</keyword>
<dbReference type="Gene3D" id="3.40.50.1820">
    <property type="entry name" value="alpha/beta hydrolase"/>
    <property type="match status" value="1"/>
</dbReference>
<dbReference type="PANTHER" id="PTHR21661">
    <property type="entry name" value="EPOXIDE HYDROLASE 1-RELATED"/>
    <property type="match status" value="1"/>
</dbReference>
<dbReference type="GO" id="GO:0004301">
    <property type="term" value="F:epoxide hydrolase activity"/>
    <property type="evidence" value="ECO:0007669"/>
    <property type="project" value="TreeGrafter"/>
</dbReference>
<evidence type="ECO:0000313" key="6">
    <source>
        <dbReference type="Proteomes" id="UP001221757"/>
    </source>
</evidence>
<protein>
    <submittedName>
        <fullName evidence="5">Epoxide hydrolase</fullName>
    </submittedName>
</protein>
<keyword evidence="6" id="KW-1185">Reference proteome</keyword>
<dbReference type="InterPro" id="IPR010497">
    <property type="entry name" value="Epoxide_hydro_N"/>
</dbReference>
<evidence type="ECO:0000256" key="3">
    <source>
        <dbReference type="PIRSR" id="PIRSR001112-1"/>
    </source>
</evidence>
<evidence type="ECO:0000256" key="2">
    <source>
        <dbReference type="ARBA" id="ARBA00022801"/>
    </source>
</evidence>
<dbReference type="InterPro" id="IPR016292">
    <property type="entry name" value="Epoxide_hydrolase"/>
</dbReference>
<dbReference type="Pfam" id="PF06441">
    <property type="entry name" value="EHN"/>
    <property type="match status" value="1"/>
</dbReference>
<organism evidence="5 6">
    <name type="scientific">Mycena rosella</name>
    <name type="common">Pink bonnet</name>
    <name type="synonym">Agaricus rosellus</name>
    <dbReference type="NCBI Taxonomy" id="1033263"/>
    <lineage>
        <taxon>Eukaryota</taxon>
        <taxon>Fungi</taxon>
        <taxon>Dikarya</taxon>
        <taxon>Basidiomycota</taxon>
        <taxon>Agaricomycotina</taxon>
        <taxon>Agaricomycetes</taxon>
        <taxon>Agaricomycetidae</taxon>
        <taxon>Agaricales</taxon>
        <taxon>Marasmiineae</taxon>
        <taxon>Mycenaceae</taxon>
        <taxon>Mycena</taxon>
    </lineage>
</organism>
<evidence type="ECO:0000313" key="5">
    <source>
        <dbReference type="EMBL" id="KAJ7704465.1"/>
    </source>
</evidence>
<dbReference type="PIRSF" id="PIRSF001112">
    <property type="entry name" value="Epoxide_hydrolase"/>
    <property type="match status" value="1"/>
</dbReference>
<dbReference type="InterPro" id="IPR029058">
    <property type="entry name" value="AB_hydrolase_fold"/>
</dbReference>
<dbReference type="EMBL" id="JARKIE010000010">
    <property type="protein sequence ID" value="KAJ7704465.1"/>
    <property type="molecule type" value="Genomic_DNA"/>
</dbReference>
<comment type="similarity">
    <text evidence="1">Belongs to the peptidase S33 family.</text>
</comment>
<feature type="domain" description="Epoxide hydrolase N-terminal" evidence="4">
    <location>
        <begin position="15"/>
        <end position="132"/>
    </location>
</feature>
<dbReference type="InterPro" id="IPR000639">
    <property type="entry name" value="Epox_hydrolase-like"/>
</dbReference>
<sequence length="397" mass="44334">MSHFSTFPNPPKLDVKPFTVAIPDADIAELKSLLKASRLGPSTPTNSNPSDHSLGVSMDWLKTAKQAWETSFDWRAQEKTMNSFPQFMTKVPVQIQGKEYIHDIHFVALFSKKKDAVPLIMLHGWPGSFIEFIPILGILSKKYTPETLPYHVVVPSLPGYGFSSGPQSTEFKTADVAKIFNDLMLGLGFDKYIAQGGDVGSGVARLLTMNHDNCKAIHLNMLSTAAPPQNDDRSILSQAEREALDRGAVFLQTGLAYAIEQGTRPNTLGFALSSSPLALLAWIGEKILEWSDEDPSMDEILTNVSIYWFTNSISTSFYPYRKFITRGPGYYKYHEKPVGYTWFPREIIPLPESLVKQDGNLVFYRQAKSGGHFAAMEVPEVLLKDVEDFVEQVWGSL</sequence>
<dbReference type="GO" id="GO:0097176">
    <property type="term" value="P:epoxide metabolic process"/>
    <property type="evidence" value="ECO:0007669"/>
    <property type="project" value="TreeGrafter"/>
</dbReference>
<comment type="caution">
    <text evidence="5">The sequence shown here is derived from an EMBL/GenBank/DDBJ whole genome shotgun (WGS) entry which is preliminary data.</text>
</comment>
<dbReference type="PANTHER" id="PTHR21661:SF39">
    <property type="entry name" value="HYDROLASE, PUTATIVE (AFU_ORTHOLOGUE AFUA_3G08960)-RELATED"/>
    <property type="match status" value="1"/>
</dbReference>
<feature type="active site" description="Proton acceptor" evidence="3">
    <location>
        <position position="372"/>
    </location>
</feature>
<reference evidence="5" key="1">
    <citation type="submission" date="2023-03" db="EMBL/GenBank/DDBJ databases">
        <title>Massive genome expansion in bonnet fungi (Mycena s.s.) driven by repeated elements and novel gene families across ecological guilds.</title>
        <authorList>
            <consortium name="Lawrence Berkeley National Laboratory"/>
            <person name="Harder C.B."/>
            <person name="Miyauchi S."/>
            <person name="Viragh M."/>
            <person name="Kuo A."/>
            <person name="Thoen E."/>
            <person name="Andreopoulos B."/>
            <person name="Lu D."/>
            <person name="Skrede I."/>
            <person name="Drula E."/>
            <person name="Henrissat B."/>
            <person name="Morin E."/>
            <person name="Kohler A."/>
            <person name="Barry K."/>
            <person name="LaButti K."/>
            <person name="Morin E."/>
            <person name="Salamov A."/>
            <person name="Lipzen A."/>
            <person name="Mereny Z."/>
            <person name="Hegedus B."/>
            <person name="Baldrian P."/>
            <person name="Stursova M."/>
            <person name="Weitz H."/>
            <person name="Taylor A."/>
            <person name="Grigoriev I.V."/>
            <person name="Nagy L.G."/>
            <person name="Martin F."/>
            <person name="Kauserud H."/>
        </authorList>
    </citation>
    <scope>NUCLEOTIDE SEQUENCE</scope>
    <source>
        <strain evidence="5">CBHHK067</strain>
    </source>
</reference>
<feature type="active site" description="Proton donor" evidence="3">
    <location>
        <position position="320"/>
    </location>
</feature>
<evidence type="ECO:0000259" key="4">
    <source>
        <dbReference type="Pfam" id="PF06441"/>
    </source>
</evidence>
<dbReference type="PRINTS" id="PR00412">
    <property type="entry name" value="EPOXHYDRLASE"/>
</dbReference>
<accession>A0AAD7M7D0</accession>
<dbReference type="AlphaFoldDB" id="A0AAD7M7D0"/>